<sequence>MKPWHSINQVRAPSSLLKTHTTNQSDETIPRLQSFVSSLKLPPQQKEPNDNWVPSPLHRIRTEYGDHRVKCVNLVEQQTPSVDKLVNKIREQAQELYHLYTLLENEQRSAKKLEQKLLKEKKGAKDLEKRCAELEQMLETKSNGQRAEKVASKFQKLSFDLEHEKQKWSQARVKAQAVLLELEKFYQRVWEQTLGPKDIEDERAQYIQLLERVVHLKADELECSGHEEPLRLLSSLRQTGYMQEIALDKAQREISTLKQQKNEVEVLNGQIEHLQAELRQSQSTLVEVTNDRQRWSLECESQSARLQELEVFNRCLTITVDEQRDRGKKLVRRHQHTRKQMKVLLSQMQTLEQEQTRGCEREKDNGHVAEVISMRHEEREQRWILAHQIIGKKLDDFCHQILGQYTYQNGEDNSPGLVESYAKSLGSILHVQTSPYLDPVASFTDRTLAFVESAFNFCAEVNRVEASYSRESHALRAAVANLQQTIQLYESELAHCDENLVNSQSLPSAFELKQAREHNLNVEHSHQIEELKIQLAAVHQLFLELSEFYFQRLPSQHKVREHYSFLEHESLLEMMQFFPYLIKAYTASCQCDCSQSGFYEENLRASLDLSAKVSPSTQGKATPFIPSDTYTCTQDSIQPIGLFNLTEVESERDLLHDQMSLVQEIFKVYKIQR</sequence>
<name>F0WP77_9STRA</name>
<reference evidence="3" key="2">
    <citation type="submission" date="2011-02" db="EMBL/GenBank/DDBJ databases">
        <authorList>
            <person name="MacLean D."/>
        </authorList>
    </citation>
    <scope>NUCLEOTIDE SEQUENCE</scope>
</reference>
<proteinExistence type="predicted"/>
<feature type="coiled-coil region" evidence="1">
    <location>
        <begin position="247"/>
        <end position="291"/>
    </location>
</feature>
<keyword evidence="1" id="KW-0175">Coiled coil</keyword>
<dbReference type="HOGENOM" id="CLU_408517_0_0_1"/>
<evidence type="ECO:0000256" key="1">
    <source>
        <dbReference type="SAM" id="Coils"/>
    </source>
</evidence>
<evidence type="ECO:0000256" key="2">
    <source>
        <dbReference type="SAM" id="MobiDB-lite"/>
    </source>
</evidence>
<feature type="coiled-coil region" evidence="1">
    <location>
        <begin position="472"/>
        <end position="499"/>
    </location>
</feature>
<feature type="region of interest" description="Disordered" evidence="2">
    <location>
        <begin position="1"/>
        <end position="26"/>
    </location>
</feature>
<dbReference type="EMBL" id="FR824226">
    <property type="protein sequence ID" value="CCA23123.1"/>
    <property type="molecule type" value="Genomic_DNA"/>
</dbReference>
<evidence type="ECO:0000313" key="3">
    <source>
        <dbReference type="EMBL" id="CCA23123.1"/>
    </source>
</evidence>
<reference evidence="3" key="1">
    <citation type="journal article" date="2011" name="PLoS Biol.">
        <title>Gene gain and loss during evolution of obligate parasitism in the white rust pathogen of Arabidopsis thaliana.</title>
        <authorList>
            <person name="Kemen E."/>
            <person name="Gardiner A."/>
            <person name="Schultz-Larsen T."/>
            <person name="Kemen A.C."/>
            <person name="Balmuth A.L."/>
            <person name="Robert-Seilaniantz A."/>
            <person name="Bailey K."/>
            <person name="Holub E."/>
            <person name="Studholme D.J."/>
            <person name="Maclean D."/>
            <person name="Jones J.D."/>
        </authorList>
    </citation>
    <scope>NUCLEOTIDE SEQUENCE</scope>
</reference>
<protein>
    <submittedName>
        <fullName evidence="3">AlNc14C181G8225 protein</fullName>
    </submittedName>
</protein>
<organism evidence="3">
    <name type="scientific">Albugo laibachii Nc14</name>
    <dbReference type="NCBI Taxonomy" id="890382"/>
    <lineage>
        <taxon>Eukaryota</taxon>
        <taxon>Sar</taxon>
        <taxon>Stramenopiles</taxon>
        <taxon>Oomycota</taxon>
        <taxon>Peronosporomycetes</taxon>
        <taxon>Albuginales</taxon>
        <taxon>Albuginaceae</taxon>
        <taxon>Albugo</taxon>
    </lineage>
</organism>
<feature type="coiled-coil region" evidence="1">
    <location>
        <begin position="86"/>
        <end position="144"/>
    </location>
</feature>
<gene>
    <name evidence="3" type="primary">AlNc14C181G8225</name>
    <name evidence="3" type="ORF">ALNC14_092660</name>
</gene>
<accession>F0WP77</accession>
<dbReference type="AlphaFoldDB" id="F0WP77"/>